<dbReference type="Proteomes" id="UP000724874">
    <property type="component" value="Unassembled WGS sequence"/>
</dbReference>
<proteinExistence type="inferred from homology"/>
<organism evidence="5 6">
    <name type="scientific">Gymnopilus junonius</name>
    <name type="common">Spectacular rustgill mushroom</name>
    <name type="synonym">Gymnopilus spectabilis subsp. junonius</name>
    <dbReference type="NCBI Taxonomy" id="109634"/>
    <lineage>
        <taxon>Eukaryota</taxon>
        <taxon>Fungi</taxon>
        <taxon>Dikarya</taxon>
        <taxon>Basidiomycota</taxon>
        <taxon>Agaricomycotina</taxon>
        <taxon>Agaricomycetes</taxon>
        <taxon>Agaricomycetidae</taxon>
        <taxon>Agaricales</taxon>
        <taxon>Agaricineae</taxon>
        <taxon>Hymenogastraceae</taxon>
        <taxon>Gymnopilus</taxon>
    </lineage>
</organism>
<comment type="caution">
    <text evidence="5">The sequence shown here is derived from an EMBL/GenBank/DDBJ whole genome shotgun (WGS) entry which is preliminary data.</text>
</comment>
<dbReference type="PROSITE" id="PS51767">
    <property type="entry name" value="PEPTIDASE_A1"/>
    <property type="match status" value="1"/>
</dbReference>
<dbReference type="CDD" id="cd05471">
    <property type="entry name" value="pepsin_like"/>
    <property type="match status" value="1"/>
</dbReference>
<keyword evidence="3" id="KW-0732">Signal</keyword>
<feature type="domain" description="Peptidase A1" evidence="4">
    <location>
        <begin position="72"/>
        <end position="448"/>
    </location>
</feature>
<evidence type="ECO:0000259" key="4">
    <source>
        <dbReference type="PROSITE" id="PS51767"/>
    </source>
</evidence>
<evidence type="ECO:0000256" key="2">
    <source>
        <dbReference type="SAM" id="MobiDB-lite"/>
    </source>
</evidence>
<feature type="region of interest" description="Disordered" evidence="2">
    <location>
        <begin position="495"/>
        <end position="515"/>
    </location>
</feature>
<protein>
    <submittedName>
        <fullName evidence="5">Aspartic peptidase domain-containing protein</fullName>
    </submittedName>
</protein>
<reference evidence="5" key="1">
    <citation type="submission" date="2020-11" db="EMBL/GenBank/DDBJ databases">
        <authorList>
            <consortium name="DOE Joint Genome Institute"/>
            <person name="Ahrendt S."/>
            <person name="Riley R."/>
            <person name="Andreopoulos W."/>
            <person name="LaButti K."/>
            <person name="Pangilinan J."/>
            <person name="Ruiz-duenas F.J."/>
            <person name="Barrasa J.M."/>
            <person name="Sanchez-Garcia M."/>
            <person name="Camarero S."/>
            <person name="Miyauchi S."/>
            <person name="Serrano A."/>
            <person name="Linde D."/>
            <person name="Babiker R."/>
            <person name="Drula E."/>
            <person name="Ayuso-Fernandez I."/>
            <person name="Pacheco R."/>
            <person name="Padilla G."/>
            <person name="Ferreira P."/>
            <person name="Barriuso J."/>
            <person name="Kellner H."/>
            <person name="Castanera R."/>
            <person name="Alfaro M."/>
            <person name="Ramirez L."/>
            <person name="Pisabarro A.G."/>
            <person name="Kuo A."/>
            <person name="Tritt A."/>
            <person name="Lipzen A."/>
            <person name="He G."/>
            <person name="Yan M."/>
            <person name="Ng V."/>
            <person name="Cullen D."/>
            <person name="Martin F."/>
            <person name="Rosso M.-N."/>
            <person name="Henrissat B."/>
            <person name="Hibbett D."/>
            <person name="Martinez A.T."/>
            <person name="Grigoriev I.V."/>
        </authorList>
    </citation>
    <scope>NUCLEOTIDE SEQUENCE</scope>
    <source>
        <strain evidence="5">AH 44721</strain>
    </source>
</reference>
<evidence type="ECO:0000313" key="5">
    <source>
        <dbReference type="EMBL" id="KAF8879079.1"/>
    </source>
</evidence>
<dbReference type="PANTHER" id="PTHR47966:SF74">
    <property type="entry name" value="AGR407CP"/>
    <property type="match status" value="1"/>
</dbReference>
<dbReference type="AlphaFoldDB" id="A0A9P5TGT0"/>
<evidence type="ECO:0000313" key="6">
    <source>
        <dbReference type="Proteomes" id="UP000724874"/>
    </source>
</evidence>
<feature type="chain" id="PRO_5040117149" evidence="3">
    <location>
        <begin position="26"/>
        <end position="552"/>
    </location>
</feature>
<dbReference type="SUPFAM" id="SSF50630">
    <property type="entry name" value="Acid proteases"/>
    <property type="match status" value="1"/>
</dbReference>
<dbReference type="InterPro" id="IPR034164">
    <property type="entry name" value="Pepsin-like_dom"/>
</dbReference>
<dbReference type="OrthoDB" id="3089at2759"/>
<gene>
    <name evidence="5" type="ORF">CPB84DRAFT_1966022</name>
</gene>
<sequence>MLSNISNVACLISLASQFSWSPVTTSRWCYEEPQKIPASYDTPTNRDGSAQLGKERKISGSIGLGNYLDLMYTVPIKLGETMIPLHLDTGSSDLWVVSDKCTENACQGAQVTRYPNDSFLSAEIDLDLYYGDSTTGTYASGLVGLETVSVAGVTMAKQPFALIDDTNNHIVGFNAAGIFGLSFPSASRIQEELAVKTGPLVHTDHFLQTTDANAPLLSRLAMSGALESPMFTIQLQRGALDISGHGALTIGRLPDGIDNSSLTWVPVRRYAAEEGGLPSSSFAPQEVYPYRWEVDIDGVYLDGERLADSAIPAHDVDSNRLSALIDTGNSVLRGPADVVTNILSLVSSSYDPQAFNPVASLPCNMSRSLAFKIGGKMFPIDPRDFISQLEANNTHTCQADNIVPTDSPTIGSLYRWSLGTPLFRSNIVAFYYGNLTHPSQDPPRIGFLSTVPDNADKLIQDAIRNATLNGGNFPYAVQPAPTELAAVQPHTVVSPAGEYIPDPQSPPNHTSQDTQSSAILVAIKKSNAGFLNSWKPMLTLLLESIILLVCRL</sequence>
<dbReference type="InterPro" id="IPR001461">
    <property type="entry name" value="Aspartic_peptidase_A1"/>
</dbReference>
<keyword evidence="6" id="KW-1185">Reference proteome</keyword>
<dbReference type="GO" id="GO:0004190">
    <property type="term" value="F:aspartic-type endopeptidase activity"/>
    <property type="evidence" value="ECO:0007669"/>
    <property type="project" value="InterPro"/>
</dbReference>
<dbReference type="PANTHER" id="PTHR47966">
    <property type="entry name" value="BETA-SITE APP-CLEAVING ENZYME, ISOFORM A-RELATED"/>
    <property type="match status" value="1"/>
</dbReference>
<comment type="similarity">
    <text evidence="1">Belongs to the peptidase A1 family.</text>
</comment>
<feature type="signal peptide" evidence="3">
    <location>
        <begin position="1"/>
        <end position="25"/>
    </location>
</feature>
<name>A0A9P5TGT0_GYMJU</name>
<evidence type="ECO:0000256" key="1">
    <source>
        <dbReference type="ARBA" id="ARBA00007447"/>
    </source>
</evidence>
<dbReference type="Gene3D" id="2.40.70.10">
    <property type="entry name" value="Acid Proteases"/>
    <property type="match status" value="2"/>
</dbReference>
<dbReference type="GO" id="GO:0006508">
    <property type="term" value="P:proteolysis"/>
    <property type="evidence" value="ECO:0007669"/>
    <property type="project" value="InterPro"/>
</dbReference>
<accession>A0A9P5TGT0</accession>
<dbReference type="InterPro" id="IPR033121">
    <property type="entry name" value="PEPTIDASE_A1"/>
</dbReference>
<dbReference type="InterPro" id="IPR021109">
    <property type="entry name" value="Peptidase_aspartic_dom_sf"/>
</dbReference>
<dbReference type="Pfam" id="PF00026">
    <property type="entry name" value="Asp"/>
    <property type="match status" value="1"/>
</dbReference>
<dbReference type="EMBL" id="JADNYJ010000152">
    <property type="protein sequence ID" value="KAF8879079.1"/>
    <property type="molecule type" value="Genomic_DNA"/>
</dbReference>
<evidence type="ECO:0000256" key="3">
    <source>
        <dbReference type="SAM" id="SignalP"/>
    </source>
</evidence>